<proteinExistence type="predicted"/>
<protein>
    <submittedName>
        <fullName evidence="1">Uncharacterized protein</fullName>
    </submittedName>
</protein>
<sequence>AAGDDRGGIQLDGSIFSVRSDGDFDMSNRTVFFRPFRSGSKESYVYSVVDTTVEKTLSPVELKRDHVRLSLG</sequence>
<reference evidence="1" key="1">
    <citation type="submission" date="2020-12" db="EMBL/GenBank/DDBJ databases">
        <authorList>
            <person name="Iha C."/>
        </authorList>
    </citation>
    <scope>NUCLEOTIDE SEQUENCE</scope>
</reference>
<dbReference type="Proteomes" id="UP000708148">
    <property type="component" value="Unassembled WGS sequence"/>
</dbReference>
<keyword evidence="2" id="KW-1185">Reference proteome</keyword>
<dbReference type="AlphaFoldDB" id="A0A8S1JB78"/>
<feature type="non-terminal residue" evidence="1">
    <location>
        <position position="72"/>
    </location>
</feature>
<organism evidence="1 2">
    <name type="scientific">Ostreobium quekettii</name>
    <dbReference type="NCBI Taxonomy" id="121088"/>
    <lineage>
        <taxon>Eukaryota</taxon>
        <taxon>Viridiplantae</taxon>
        <taxon>Chlorophyta</taxon>
        <taxon>core chlorophytes</taxon>
        <taxon>Ulvophyceae</taxon>
        <taxon>TCBD clade</taxon>
        <taxon>Bryopsidales</taxon>
        <taxon>Ostreobineae</taxon>
        <taxon>Ostreobiaceae</taxon>
        <taxon>Ostreobium</taxon>
    </lineage>
</organism>
<feature type="non-terminal residue" evidence="1">
    <location>
        <position position="1"/>
    </location>
</feature>
<name>A0A8S1JB78_9CHLO</name>
<gene>
    <name evidence="1" type="ORF">OSTQU699_LOCUS8068</name>
</gene>
<evidence type="ECO:0000313" key="2">
    <source>
        <dbReference type="Proteomes" id="UP000708148"/>
    </source>
</evidence>
<dbReference type="EMBL" id="CAJHUC010001921">
    <property type="protein sequence ID" value="CAD7702711.1"/>
    <property type="molecule type" value="Genomic_DNA"/>
</dbReference>
<comment type="caution">
    <text evidence="1">The sequence shown here is derived from an EMBL/GenBank/DDBJ whole genome shotgun (WGS) entry which is preliminary data.</text>
</comment>
<accession>A0A8S1JB78</accession>
<evidence type="ECO:0000313" key="1">
    <source>
        <dbReference type="EMBL" id="CAD7702711.1"/>
    </source>
</evidence>